<name>A0AAP4U1Q3_9GAMM</name>
<dbReference type="Proteomes" id="UP001170481">
    <property type="component" value="Unassembled WGS sequence"/>
</dbReference>
<gene>
    <name evidence="1" type="ORF">Q4535_10015</name>
</gene>
<dbReference type="RefSeq" id="WP_054555049.1">
    <property type="nucleotide sequence ID" value="NZ_JAUORK010000011.1"/>
</dbReference>
<proteinExistence type="predicted"/>
<sequence>MTRQRLIINRLDADRLQRLIDAQQHDDELSLRLESRLVQAEIVPPDDFPEDRVSMRSRLRLKGSRSGDSELTLHYPTPEDGECMSLRSHLPQPEEQETSLALCIMSPLGIALLGMAVGEQITLPREDGQSDVIRLEAILHQPEACGQFHL</sequence>
<keyword evidence="1" id="KW-0418">Kinase</keyword>
<protein>
    <submittedName>
        <fullName evidence="1">Nucleoside diphosphate kinase regulator</fullName>
    </submittedName>
</protein>
<accession>A0AAP4U1Q3</accession>
<evidence type="ECO:0000313" key="1">
    <source>
        <dbReference type="EMBL" id="MDO6672453.1"/>
    </source>
</evidence>
<dbReference type="InterPro" id="IPR036953">
    <property type="entry name" value="GreA/GreB_C_sf"/>
</dbReference>
<dbReference type="AlphaFoldDB" id="A0AAP4U1Q3"/>
<dbReference type="Gene3D" id="3.10.50.30">
    <property type="entry name" value="Transcription elongation factor, GreA/GreB, C-terminal domain"/>
    <property type="match status" value="1"/>
</dbReference>
<keyword evidence="1" id="KW-0808">Transferase</keyword>
<comment type="caution">
    <text evidence="1">The sequence shown here is derived from an EMBL/GenBank/DDBJ whole genome shotgun (WGS) entry which is preliminary data.</text>
</comment>
<dbReference type="GO" id="GO:0003677">
    <property type="term" value="F:DNA binding"/>
    <property type="evidence" value="ECO:0007669"/>
    <property type="project" value="InterPro"/>
</dbReference>
<dbReference type="GO" id="GO:0016301">
    <property type="term" value="F:kinase activity"/>
    <property type="evidence" value="ECO:0007669"/>
    <property type="project" value="UniProtKB-KW"/>
</dbReference>
<evidence type="ECO:0000313" key="2">
    <source>
        <dbReference type="Proteomes" id="UP001170481"/>
    </source>
</evidence>
<reference evidence="1" key="1">
    <citation type="submission" date="2023-07" db="EMBL/GenBank/DDBJ databases">
        <title>Genome content predicts the carbon catabolic preferences of heterotrophic bacteria.</title>
        <authorList>
            <person name="Gralka M."/>
        </authorList>
    </citation>
    <scope>NUCLEOTIDE SEQUENCE</scope>
    <source>
        <strain evidence="1">C2R13</strain>
    </source>
</reference>
<organism evidence="1 2">
    <name type="scientific">Cobetia amphilecti</name>
    <dbReference type="NCBI Taxonomy" id="1055104"/>
    <lineage>
        <taxon>Bacteria</taxon>
        <taxon>Pseudomonadati</taxon>
        <taxon>Pseudomonadota</taxon>
        <taxon>Gammaproteobacteria</taxon>
        <taxon>Oceanospirillales</taxon>
        <taxon>Halomonadaceae</taxon>
        <taxon>Cobetia</taxon>
    </lineage>
</organism>
<dbReference type="EMBL" id="JAUORK010000011">
    <property type="protein sequence ID" value="MDO6672453.1"/>
    <property type="molecule type" value="Genomic_DNA"/>
</dbReference>
<dbReference type="GO" id="GO:0032784">
    <property type="term" value="P:regulation of DNA-templated transcription elongation"/>
    <property type="evidence" value="ECO:0007669"/>
    <property type="project" value="InterPro"/>
</dbReference>